<proteinExistence type="predicted"/>
<dbReference type="Gene3D" id="2.160.20.10">
    <property type="entry name" value="Single-stranded right-handed beta-helix, Pectin lyase-like"/>
    <property type="match status" value="1"/>
</dbReference>
<dbReference type="InterPro" id="IPR012334">
    <property type="entry name" value="Pectin_lyas_fold"/>
</dbReference>
<dbReference type="SUPFAM" id="SSF51126">
    <property type="entry name" value="Pectin lyase-like"/>
    <property type="match status" value="1"/>
</dbReference>
<comment type="caution">
    <text evidence="4">The sequence shown here is derived from an EMBL/GenBank/DDBJ whole genome shotgun (WGS) entry which is preliminary data.</text>
</comment>
<dbReference type="InterPro" id="IPR006626">
    <property type="entry name" value="PbH1"/>
</dbReference>
<feature type="domain" description="Secretion system C-terminal sorting" evidence="3">
    <location>
        <begin position="593"/>
        <end position="660"/>
    </location>
</feature>
<dbReference type="EMBL" id="VTPV01000007">
    <property type="protein sequence ID" value="KAB1230291.1"/>
    <property type="molecule type" value="Genomic_DNA"/>
</dbReference>
<dbReference type="Proteomes" id="UP000326384">
    <property type="component" value="Unassembled WGS sequence"/>
</dbReference>
<accession>A0A5N4BPD8</accession>
<name>A0A5N4BPD8_9FLAO</name>
<dbReference type="NCBIfam" id="TIGR04183">
    <property type="entry name" value="Por_Secre_tail"/>
    <property type="match status" value="1"/>
</dbReference>
<evidence type="ECO:0000256" key="1">
    <source>
        <dbReference type="ARBA" id="ARBA00022729"/>
    </source>
</evidence>
<feature type="chain" id="PRO_5047160827" evidence="2">
    <location>
        <begin position="26"/>
        <end position="662"/>
    </location>
</feature>
<sequence>MIKINDMKKILFYLMAILASSNFYSQVSVSATAGTATGTYTTLKGAFDAINAGTHQGAISISITASTTETATASLNASGGATIYTSVVIKPAVGVTATISGDLASAPLVRIQGSNITLDGSNVASGTTRNLTLTNTSVTAPQVLTFIAASAAVANSNIMVKNLNIINGINSSSALVMYDGATTPVGGFFNNVTIQNNSIKKAYMGIYLFAAIAAGNGANTLVTGNDISASGTDANRLGGVYVQGADGVTVSNNIIGNFETASTEIKRGVWFATATVNSSIISNTITNLGYTGTSTGGASGITVTSGNTGASAVANIIVRGNTISNFTSSGTGTLFAGIYAGGALTSGVTIDNNKINGIKNTNTTGYGAQGIYLATTSLTSNTLVSNNIVNGIAGYGYATTGGVNDNGNGIVIAAGGGYKVYYNTVVMDVNQTVAGRPSAFNITSGVTGLGGIDVRNNLFVNTQTQAGDRYTIYAGALSTVFSTINYNNFYSSGTNLGYIGGLAKATLADIQLGFGGNANSLNVMPVFVSATDFHVSATGNAALDNKGTPVAEVTLDADGNLRNVLTPDLGSFEFTVAVLAVNDAAKKNTVSFYPNPVVDYLYINNDSRIKDVEVYNVSGQRILNETINAEKGSVDMRRAPAGVYILKVNAEKGSQSLKIIKK</sequence>
<dbReference type="Pfam" id="PF18962">
    <property type="entry name" value="Por_Secre_tail"/>
    <property type="match status" value="1"/>
</dbReference>
<dbReference type="InterPro" id="IPR026444">
    <property type="entry name" value="Secre_tail"/>
</dbReference>
<feature type="signal peptide" evidence="2">
    <location>
        <begin position="1"/>
        <end position="25"/>
    </location>
</feature>
<protein>
    <submittedName>
        <fullName evidence="4">T9SS type A sorting domain-containing protein</fullName>
    </submittedName>
</protein>
<dbReference type="SMART" id="SM00710">
    <property type="entry name" value="PbH1"/>
    <property type="match status" value="10"/>
</dbReference>
<evidence type="ECO:0000259" key="3">
    <source>
        <dbReference type="Pfam" id="PF18962"/>
    </source>
</evidence>
<evidence type="ECO:0000313" key="4">
    <source>
        <dbReference type="EMBL" id="KAB1230291.1"/>
    </source>
</evidence>
<gene>
    <name evidence="4" type="ORF">F8D52_14005</name>
</gene>
<evidence type="ECO:0000313" key="5">
    <source>
        <dbReference type="Proteomes" id="UP000326384"/>
    </source>
</evidence>
<keyword evidence="1 2" id="KW-0732">Signal</keyword>
<keyword evidence="5" id="KW-1185">Reference proteome</keyword>
<dbReference type="InterPro" id="IPR011050">
    <property type="entry name" value="Pectin_lyase_fold/virulence"/>
</dbReference>
<reference evidence="4 5" key="1">
    <citation type="journal article" date="2019" name="Stand. Genomic Sci.">
        <title>Draft Whole-Genome Sequence of a Novel Chryseobacterium viscerum Strain Isolated from Fresh Water at Dripping Springs, New Mexico.</title>
        <authorList>
            <person name="Kyndt J.A."/>
            <person name="Moore T.C."/>
        </authorList>
    </citation>
    <scope>NUCLEOTIDE SEQUENCE [LARGE SCALE GENOMIC DNA]</scope>
    <source>
        <strain evidence="4 5">DPS</strain>
    </source>
</reference>
<evidence type="ECO:0000256" key="2">
    <source>
        <dbReference type="SAM" id="SignalP"/>
    </source>
</evidence>
<organism evidence="4 5">
    <name type="scientific">Chryseobacterium viscerum</name>
    <dbReference type="NCBI Taxonomy" id="1037377"/>
    <lineage>
        <taxon>Bacteria</taxon>
        <taxon>Pseudomonadati</taxon>
        <taxon>Bacteroidota</taxon>
        <taxon>Flavobacteriia</taxon>
        <taxon>Flavobacteriales</taxon>
        <taxon>Weeksellaceae</taxon>
        <taxon>Chryseobacterium group</taxon>
        <taxon>Chryseobacterium</taxon>
    </lineage>
</organism>